<dbReference type="Pfam" id="PF01063">
    <property type="entry name" value="Aminotran_4"/>
    <property type="match status" value="1"/>
</dbReference>
<evidence type="ECO:0000256" key="9">
    <source>
        <dbReference type="ARBA" id="ARBA00049529"/>
    </source>
</evidence>
<evidence type="ECO:0000313" key="13">
    <source>
        <dbReference type="EMBL" id="BAZ94226.1"/>
    </source>
</evidence>
<evidence type="ECO:0000256" key="6">
    <source>
        <dbReference type="ARBA" id="ARBA00023239"/>
    </source>
</evidence>
<evidence type="ECO:0000256" key="3">
    <source>
        <dbReference type="ARBA" id="ARBA00011738"/>
    </source>
</evidence>
<keyword evidence="5" id="KW-0289">Folate biosynthesis</keyword>
<dbReference type="InterPro" id="IPR017824">
    <property type="entry name" value="Aminodeoxychorismate_lyase_IV"/>
</dbReference>
<keyword evidence="14" id="KW-1185">Reference proteome</keyword>
<organism evidence="13 14">
    <name type="scientific">Thiohalobacter thiocyanaticus</name>
    <dbReference type="NCBI Taxonomy" id="585455"/>
    <lineage>
        <taxon>Bacteria</taxon>
        <taxon>Pseudomonadati</taxon>
        <taxon>Pseudomonadota</taxon>
        <taxon>Gammaproteobacteria</taxon>
        <taxon>Thiohalobacterales</taxon>
        <taxon>Thiohalobacteraceae</taxon>
        <taxon>Thiohalobacter</taxon>
    </lineage>
</organism>
<dbReference type="KEGG" id="ttc:FOKN1_1840"/>
<evidence type="ECO:0000256" key="5">
    <source>
        <dbReference type="ARBA" id="ARBA00022909"/>
    </source>
</evidence>
<evidence type="ECO:0000256" key="2">
    <source>
        <dbReference type="ARBA" id="ARBA00009320"/>
    </source>
</evidence>
<comment type="subunit">
    <text evidence="3">Homodimer.</text>
</comment>
<dbReference type="SUPFAM" id="SSF56752">
    <property type="entry name" value="D-aminoacid aminotransferase-like PLP-dependent enzymes"/>
    <property type="match status" value="1"/>
</dbReference>
<evidence type="ECO:0000256" key="1">
    <source>
        <dbReference type="ARBA" id="ARBA00001933"/>
    </source>
</evidence>
<evidence type="ECO:0000256" key="11">
    <source>
        <dbReference type="ARBA" id="ARBA00069174"/>
    </source>
</evidence>
<evidence type="ECO:0000256" key="12">
    <source>
        <dbReference type="NCBIfam" id="TIGR03461"/>
    </source>
</evidence>
<dbReference type="InterPro" id="IPR036038">
    <property type="entry name" value="Aminotransferase-like"/>
</dbReference>
<dbReference type="CDD" id="cd01559">
    <property type="entry name" value="ADCL_like"/>
    <property type="match status" value="1"/>
</dbReference>
<dbReference type="InterPro" id="IPR043131">
    <property type="entry name" value="BCAT-like_N"/>
</dbReference>
<evidence type="ECO:0000256" key="10">
    <source>
        <dbReference type="ARBA" id="ARBA00054027"/>
    </source>
</evidence>
<reference evidence="13 14" key="1">
    <citation type="submission" date="2017-05" db="EMBL/GenBank/DDBJ databases">
        <title>Thiocyanate degradation by Thiohalobacter thiocyanaticus FOKN1.</title>
        <authorList>
            <person name="Oshiki M."/>
            <person name="Fukushima T."/>
            <person name="Kawano S."/>
            <person name="Nakagawa J."/>
        </authorList>
    </citation>
    <scope>NUCLEOTIDE SEQUENCE [LARGE SCALE GENOMIC DNA]</scope>
    <source>
        <strain evidence="13 14">FOKN1</strain>
    </source>
</reference>
<accession>A0A1Z4VRG9</accession>
<sequence>MSGIESAWINGEAQTRIDVHDRGLQFGDGLFETLAVIDGRIMHWERHRARLMRGCQRLGLPEPPREQLERELQTAAADQPRAVLKLLYTCGCSLRGYARPDDIRAQRVLLRSAWPAGLERHSPAGLRIIWCRHRLASQPRLAGIKHLNRLDQVLARAEWQDPEINEGLLRDQDGHVIEGVASNLFLVRNGVLHTPRLDNCGVAGVMREHLMASARAAGIEVMESCMDENDVTGADELFLCNSLMGMRPVARLAGQRYETGPVTRRLLSLMNPESA</sequence>
<evidence type="ECO:0000313" key="14">
    <source>
        <dbReference type="Proteomes" id="UP000218765"/>
    </source>
</evidence>
<protein>
    <recommendedName>
        <fullName evidence="11 12">Aminodeoxychorismate lyase</fullName>
        <ecNumber evidence="8 12">4.1.3.38</ecNumber>
    </recommendedName>
</protein>
<dbReference type="InterPro" id="IPR050571">
    <property type="entry name" value="Class-IV_PLP-Dep_Aminotrnsfr"/>
</dbReference>
<keyword evidence="6 13" id="KW-0456">Lyase</keyword>
<dbReference type="NCBIfam" id="NF004761">
    <property type="entry name" value="PRK06092.1"/>
    <property type="match status" value="1"/>
</dbReference>
<dbReference type="RefSeq" id="WP_096366343.1">
    <property type="nucleotide sequence ID" value="NZ_AP018052.1"/>
</dbReference>
<dbReference type="GO" id="GO:0005829">
    <property type="term" value="C:cytosol"/>
    <property type="evidence" value="ECO:0007669"/>
    <property type="project" value="TreeGrafter"/>
</dbReference>
<evidence type="ECO:0000256" key="4">
    <source>
        <dbReference type="ARBA" id="ARBA00022898"/>
    </source>
</evidence>
<dbReference type="Proteomes" id="UP000218765">
    <property type="component" value="Chromosome"/>
</dbReference>
<keyword evidence="4" id="KW-0663">Pyridoxal phosphate</keyword>
<dbReference type="PANTHER" id="PTHR42743:SF2">
    <property type="entry name" value="AMINODEOXYCHORISMATE LYASE"/>
    <property type="match status" value="1"/>
</dbReference>
<dbReference type="PANTHER" id="PTHR42743">
    <property type="entry name" value="AMINO-ACID AMINOTRANSFERASE"/>
    <property type="match status" value="1"/>
</dbReference>
<evidence type="ECO:0000256" key="8">
    <source>
        <dbReference type="ARBA" id="ARBA00035676"/>
    </source>
</evidence>
<dbReference type="GO" id="GO:0008153">
    <property type="term" value="P:4-aminobenzoate biosynthetic process"/>
    <property type="evidence" value="ECO:0007669"/>
    <property type="project" value="UniProtKB-UniRule"/>
</dbReference>
<dbReference type="InterPro" id="IPR043132">
    <property type="entry name" value="BCAT-like_C"/>
</dbReference>
<dbReference type="GO" id="GO:0008696">
    <property type="term" value="F:4-amino-4-deoxychorismate lyase activity"/>
    <property type="evidence" value="ECO:0007669"/>
    <property type="project" value="UniProtKB-UniRule"/>
</dbReference>
<dbReference type="AlphaFoldDB" id="A0A1Z4VRG9"/>
<dbReference type="Gene3D" id="3.30.470.10">
    <property type="match status" value="1"/>
</dbReference>
<gene>
    <name evidence="13" type="ORF">FOKN1_1840</name>
</gene>
<dbReference type="EMBL" id="AP018052">
    <property type="protein sequence ID" value="BAZ94226.1"/>
    <property type="molecule type" value="Genomic_DNA"/>
</dbReference>
<dbReference type="Gene3D" id="3.20.10.10">
    <property type="entry name" value="D-amino Acid Aminotransferase, subunit A, domain 2"/>
    <property type="match status" value="1"/>
</dbReference>
<comment type="catalytic activity">
    <reaction evidence="9">
        <text>4-amino-4-deoxychorismate = 4-aminobenzoate + pyruvate + H(+)</text>
        <dbReference type="Rhea" id="RHEA:16201"/>
        <dbReference type="ChEBI" id="CHEBI:15361"/>
        <dbReference type="ChEBI" id="CHEBI:15378"/>
        <dbReference type="ChEBI" id="CHEBI:17836"/>
        <dbReference type="ChEBI" id="CHEBI:58406"/>
        <dbReference type="EC" id="4.1.3.38"/>
    </reaction>
</comment>
<comment type="cofactor">
    <cofactor evidence="1">
        <name>pyridoxal 5'-phosphate</name>
        <dbReference type="ChEBI" id="CHEBI:597326"/>
    </cofactor>
</comment>
<proteinExistence type="inferred from homology"/>
<comment type="pathway">
    <text evidence="7">Cofactor biosynthesis; tetrahydrofolate biosynthesis; 4-aminobenzoate from chorismate: step 2/2.</text>
</comment>
<name>A0A1Z4VRG9_9GAMM</name>
<evidence type="ECO:0000256" key="7">
    <source>
        <dbReference type="ARBA" id="ARBA00035633"/>
    </source>
</evidence>
<dbReference type="OrthoDB" id="9805628at2"/>
<comment type="function">
    <text evidence="10">Involved in the biosynthesis of p-aminobenzoate (PABA), a precursor of tetrahydrofolate. Converts 4-amino-4-deoxychorismate into 4-aminobenzoate (PABA) and pyruvate.</text>
</comment>
<dbReference type="NCBIfam" id="TIGR03461">
    <property type="entry name" value="pabC_Proteo"/>
    <property type="match status" value="1"/>
</dbReference>
<dbReference type="InterPro" id="IPR001544">
    <property type="entry name" value="Aminotrans_IV"/>
</dbReference>
<dbReference type="GO" id="GO:0030170">
    <property type="term" value="F:pyridoxal phosphate binding"/>
    <property type="evidence" value="ECO:0007669"/>
    <property type="project" value="InterPro"/>
</dbReference>
<comment type="similarity">
    <text evidence="2">Belongs to the class-IV pyridoxal-phosphate-dependent aminotransferase family.</text>
</comment>
<dbReference type="EC" id="4.1.3.38" evidence="8 12"/>
<dbReference type="FunFam" id="3.20.10.10:FF:000002">
    <property type="entry name" value="D-alanine aminotransferase"/>
    <property type="match status" value="1"/>
</dbReference>
<dbReference type="GO" id="GO:0046656">
    <property type="term" value="P:folic acid biosynthetic process"/>
    <property type="evidence" value="ECO:0007669"/>
    <property type="project" value="UniProtKB-KW"/>
</dbReference>